<dbReference type="PROSITE" id="PS00138">
    <property type="entry name" value="SUBTILASE_SER"/>
    <property type="match status" value="1"/>
</dbReference>
<evidence type="ECO:0000256" key="3">
    <source>
        <dbReference type="ARBA" id="ARBA00022801"/>
    </source>
</evidence>
<proteinExistence type="inferred from homology"/>
<keyword evidence="2 5" id="KW-0645">Protease</keyword>
<evidence type="ECO:0000256" key="2">
    <source>
        <dbReference type="ARBA" id="ARBA00022670"/>
    </source>
</evidence>
<dbReference type="Pfam" id="PF00082">
    <property type="entry name" value="Peptidase_S8"/>
    <property type="match status" value="1"/>
</dbReference>
<dbReference type="PRINTS" id="PR00723">
    <property type="entry name" value="SUBTILISIN"/>
</dbReference>
<feature type="active site" description="Charge relay system" evidence="5">
    <location>
        <position position="338"/>
    </location>
</feature>
<dbReference type="SUPFAM" id="SSF52743">
    <property type="entry name" value="Subtilisin-like"/>
    <property type="match status" value="1"/>
</dbReference>
<gene>
    <name evidence="8" type="ORF">PA7_08620</name>
</gene>
<dbReference type="SUPFAM" id="SSF54897">
    <property type="entry name" value="Protease propeptides/inhibitors"/>
    <property type="match status" value="1"/>
</dbReference>
<dbReference type="GO" id="GO:0004252">
    <property type="term" value="F:serine-type endopeptidase activity"/>
    <property type="evidence" value="ECO:0007669"/>
    <property type="project" value="UniProtKB-UniRule"/>
</dbReference>
<dbReference type="EMBL" id="BJVI01000005">
    <property type="protein sequence ID" value="GEL17025.1"/>
    <property type="molecule type" value="Genomic_DNA"/>
</dbReference>
<accession>A0A511CWT7</accession>
<dbReference type="GO" id="GO:0006508">
    <property type="term" value="P:proteolysis"/>
    <property type="evidence" value="ECO:0007669"/>
    <property type="project" value="UniProtKB-KW"/>
</dbReference>
<dbReference type="InterPro" id="IPR034193">
    <property type="entry name" value="PCSK9_ProteinaseK-like"/>
</dbReference>
<evidence type="ECO:0000256" key="4">
    <source>
        <dbReference type="ARBA" id="ARBA00022825"/>
    </source>
</evidence>
<dbReference type="InterPro" id="IPR010259">
    <property type="entry name" value="S8pro/Inhibitor_I9"/>
</dbReference>
<evidence type="ECO:0000259" key="6">
    <source>
        <dbReference type="Pfam" id="PF00082"/>
    </source>
</evidence>
<protein>
    <submittedName>
        <fullName evidence="8">Uncharacterized protein</fullName>
    </submittedName>
</protein>
<dbReference type="InterPro" id="IPR036852">
    <property type="entry name" value="Peptidase_S8/S53_dom_sf"/>
</dbReference>
<dbReference type="PANTHER" id="PTHR43806">
    <property type="entry name" value="PEPTIDASE S8"/>
    <property type="match status" value="1"/>
</dbReference>
<dbReference type="FunFam" id="3.40.50.200:FF:000014">
    <property type="entry name" value="Proteinase K"/>
    <property type="match status" value="1"/>
</dbReference>
<sequence>MTRLLLRVLPAVIVLQLVGALLGSAGGAAEAAERPGPADHLARYVVHTRTEIAAIAAAQAVGVRPTATFTHAVTGFAAGMTAEQVDRLRRWPGVLGVETDRRMSPLQPRATRLATTDAVQQDPPNWGLDRLDQRSLPLDGRYHTEATGAGVTVYVFDTGVDVGHPDFQGRARIGTNTIDDTPGDCDGHGTVVAGIAASRTYGVAKQAQVRSVKVLDCHGTGTLSSLLAGIDWVAKNRQGPAVAVMSWSYGPSEMLTSAVSQLVASGVFVAASAGNTASDDCAVAPRAARDVLVVANSTIDDRRASSSSTGPCVGLYAPGTGIVSTTPGGRTASYSGTSMAAPFAAGVAALYKQRFGEAPSATVRQRILDHATPGIVSGGGAGGTANRLLYTGGL</sequence>
<dbReference type="Pfam" id="PF05922">
    <property type="entry name" value="Inhibitor_I9"/>
    <property type="match status" value="1"/>
</dbReference>
<keyword evidence="9" id="KW-1185">Reference proteome</keyword>
<dbReference type="CDD" id="cd04077">
    <property type="entry name" value="Peptidases_S8_PCSK9_ProteinaseK_like"/>
    <property type="match status" value="1"/>
</dbReference>
<dbReference type="AlphaFoldDB" id="A0A511CWT7"/>
<comment type="caution">
    <text evidence="8">The sequence shown here is derived from an EMBL/GenBank/DDBJ whole genome shotgun (WGS) entry which is preliminary data.</text>
</comment>
<dbReference type="InterPro" id="IPR022398">
    <property type="entry name" value="Peptidase_S8_His-AS"/>
</dbReference>
<dbReference type="InterPro" id="IPR023828">
    <property type="entry name" value="Peptidase_S8_Ser-AS"/>
</dbReference>
<dbReference type="Gene3D" id="3.40.50.200">
    <property type="entry name" value="Peptidase S8/S53 domain"/>
    <property type="match status" value="1"/>
</dbReference>
<name>A0A511CWT7_9PSEU</name>
<keyword evidence="4 5" id="KW-0720">Serine protease</keyword>
<dbReference type="InterPro" id="IPR015500">
    <property type="entry name" value="Peptidase_S8_subtilisin-rel"/>
</dbReference>
<evidence type="ECO:0000256" key="5">
    <source>
        <dbReference type="PROSITE-ProRule" id="PRU01240"/>
    </source>
</evidence>
<dbReference type="InterPro" id="IPR000209">
    <property type="entry name" value="Peptidase_S8/S53_dom"/>
</dbReference>
<feature type="domain" description="Peptidase S8/S53" evidence="6">
    <location>
        <begin position="148"/>
        <end position="373"/>
    </location>
</feature>
<dbReference type="PANTHER" id="PTHR43806:SF11">
    <property type="entry name" value="CEREVISIN-RELATED"/>
    <property type="match status" value="1"/>
</dbReference>
<evidence type="ECO:0000313" key="9">
    <source>
        <dbReference type="Proteomes" id="UP000321328"/>
    </source>
</evidence>
<feature type="active site" description="Charge relay system" evidence="5">
    <location>
        <position position="188"/>
    </location>
</feature>
<dbReference type="STRING" id="1123024.GCA_000423625_01604"/>
<evidence type="ECO:0000256" key="1">
    <source>
        <dbReference type="ARBA" id="ARBA00011073"/>
    </source>
</evidence>
<organism evidence="8 9">
    <name type="scientific">Pseudonocardia asaccharolytica DSM 44247 = NBRC 16224</name>
    <dbReference type="NCBI Taxonomy" id="1123024"/>
    <lineage>
        <taxon>Bacteria</taxon>
        <taxon>Bacillati</taxon>
        <taxon>Actinomycetota</taxon>
        <taxon>Actinomycetes</taxon>
        <taxon>Pseudonocardiales</taxon>
        <taxon>Pseudonocardiaceae</taxon>
        <taxon>Pseudonocardia</taxon>
    </lineage>
</organism>
<evidence type="ECO:0000259" key="7">
    <source>
        <dbReference type="Pfam" id="PF05922"/>
    </source>
</evidence>
<feature type="domain" description="Inhibitor I9" evidence="7">
    <location>
        <begin position="61"/>
        <end position="103"/>
    </location>
</feature>
<dbReference type="RefSeq" id="WP_028929591.1">
    <property type="nucleotide sequence ID" value="NZ_AUII01000005.1"/>
</dbReference>
<comment type="similarity">
    <text evidence="1 5">Belongs to the peptidase S8 family.</text>
</comment>
<reference evidence="8 9" key="1">
    <citation type="submission" date="2019-07" db="EMBL/GenBank/DDBJ databases">
        <title>Whole genome shotgun sequence of Pseudonocardia asaccharolytica NBRC 16224.</title>
        <authorList>
            <person name="Hosoyama A."/>
            <person name="Uohara A."/>
            <person name="Ohji S."/>
            <person name="Ichikawa N."/>
        </authorList>
    </citation>
    <scope>NUCLEOTIDE SEQUENCE [LARGE SCALE GENOMIC DNA]</scope>
    <source>
        <strain evidence="8 9">NBRC 16224</strain>
    </source>
</reference>
<dbReference type="PROSITE" id="PS51892">
    <property type="entry name" value="SUBTILASE"/>
    <property type="match status" value="1"/>
</dbReference>
<feature type="active site" description="Charge relay system" evidence="5">
    <location>
        <position position="157"/>
    </location>
</feature>
<dbReference type="InterPro" id="IPR050131">
    <property type="entry name" value="Peptidase_S8_subtilisin-like"/>
</dbReference>
<keyword evidence="3 5" id="KW-0378">Hydrolase</keyword>
<evidence type="ECO:0000313" key="8">
    <source>
        <dbReference type="EMBL" id="GEL17025.1"/>
    </source>
</evidence>
<dbReference type="Proteomes" id="UP000321328">
    <property type="component" value="Unassembled WGS sequence"/>
</dbReference>
<dbReference type="PROSITE" id="PS00137">
    <property type="entry name" value="SUBTILASE_HIS"/>
    <property type="match status" value="1"/>
</dbReference>
<dbReference type="GO" id="GO:0005615">
    <property type="term" value="C:extracellular space"/>
    <property type="evidence" value="ECO:0007669"/>
    <property type="project" value="TreeGrafter"/>
</dbReference>